<name>A0A917DGI0_9SPHN</name>
<evidence type="ECO:0000259" key="5">
    <source>
        <dbReference type="PROSITE" id="PS50887"/>
    </source>
</evidence>
<feature type="transmembrane region" description="Helical" evidence="4">
    <location>
        <begin position="192"/>
        <end position="214"/>
    </location>
</feature>
<proteinExistence type="predicted"/>
<dbReference type="InterPro" id="IPR011623">
    <property type="entry name" value="7TMR_DISM_rcpt_extracell_dom1"/>
</dbReference>
<evidence type="ECO:0000256" key="2">
    <source>
        <dbReference type="ARBA" id="ARBA00034247"/>
    </source>
</evidence>
<dbReference type="RefSeq" id="WP_066764660.1">
    <property type="nucleotide sequence ID" value="NZ_BMIO01000002.1"/>
</dbReference>
<feature type="transmembrane region" description="Helical" evidence="4">
    <location>
        <begin position="260"/>
        <end position="281"/>
    </location>
</feature>
<feature type="transmembrane region" description="Helical" evidence="4">
    <location>
        <begin position="287"/>
        <end position="308"/>
    </location>
</feature>
<dbReference type="SMART" id="SM00267">
    <property type="entry name" value="GGDEF"/>
    <property type="match status" value="1"/>
</dbReference>
<dbReference type="GO" id="GO:1902201">
    <property type="term" value="P:negative regulation of bacterial-type flagellum-dependent cell motility"/>
    <property type="evidence" value="ECO:0007669"/>
    <property type="project" value="TreeGrafter"/>
</dbReference>
<dbReference type="PANTHER" id="PTHR45138">
    <property type="entry name" value="REGULATORY COMPONENTS OF SENSORY TRANSDUCTION SYSTEM"/>
    <property type="match status" value="1"/>
</dbReference>
<dbReference type="InterPro" id="IPR029787">
    <property type="entry name" value="Nucleotide_cyclase"/>
</dbReference>
<comment type="caution">
    <text evidence="6">The sequence shown here is derived from an EMBL/GenBank/DDBJ whole genome shotgun (WGS) entry which is preliminary data.</text>
</comment>
<dbReference type="EMBL" id="BMIO01000002">
    <property type="protein sequence ID" value="GGD36336.1"/>
    <property type="molecule type" value="Genomic_DNA"/>
</dbReference>
<dbReference type="CDD" id="cd01949">
    <property type="entry name" value="GGDEF"/>
    <property type="match status" value="1"/>
</dbReference>
<feature type="transmembrane region" description="Helical" evidence="4">
    <location>
        <begin position="163"/>
        <end position="180"/>
    </location>
</feature>
<dbReference type="NCBIfam" id="TIGR00254">
    <property type="entry name" value="GGDEF"/>
    <property type="match status" value="1"/>
</dbReference>
<accession>A0A917DGI0</accession>
<keyword evidence="4" id="KW-1133">Transmembrane helix</keyword>
<dbReference type="Pfam" id="PF00990">
    <property type="entry name" value="GGDEF"/>
    <property type="match status" value="1"/>
</dbReference>
<organism evidence="6 7">
    <name type="scientific">Croceicoccus pelagius</name>
    <dbReference type="NCBI Taxonomy" id="1703341"/>
    <lineage>
        <taxon>Bacteria</taxon>
        <taxon>Pseudomonadati</taxon>
        <taxon>Pseudomonadota</taxon>
        <taxon>Alphaproteobacteria</taxon>
        <taxon>Sphingomonadales</taxon>
        <taxon>Erythrobacteraceae</taxon>
        <taxon>Croceicoccus</taxon>
    </lineage>
</organism>
<protein>
    <recommendedName>
        <fullName evidence="1">diguanylate cyclase</fullName>
        <ecNumber evidence="1">2.7.7.65</ecNumber>
    </recommendedName>
</protein>
<feature type="transmembrane region" description="Helical" evidence="4">
    <location>
        <begin position="349"/>
        <end position="370"/>
    </location>
</feature>
<dbReference type="GO" id="GO:0052621">
    <property type="term" value="F:diguanylate cyclase activity"/>
    <property type="evidence" value="ECO:0007669"/>
    <property type="project" value="UniProtKB-EC"/>
</dbReference>
<dbReference type="PANTHER" id="PTHR45138:SF9">
    <property type="entry name" value="DIGUANYLATE CYCLASE DGCM-RELATED"/>
    <property type="match status" value="1"/>
</dbReference>
<dbReference type="SUPFAM" id="SSF55073">
    <property type="entry name" value="Nucleotide cyclase"/>
    <property type="match status" value="1"/>
</dbReference>
<dbReference type="InterPro" id="IPR043128">
    <property type="entry name" value="Rev_trsase/Diguanyl_cyclase"/>
</dbReference>
<dbReference type="InterPro" id="IPR000160">
    <property type="entry name" value="GGDEF_dom"/>
</dbReference>
<evidence type="ECO:0000313" key="7">
    <source>
        <dbReference type="Proteomes" id="UP000598997"/>
    </source>
</evidence>
<keyword evidence="7" id="KW-1185">Reference proteome</keyword>
<dbReference type="EC" id="2.7.7.65" evidence="1"/>
<dbReference type="Pfam" id="PF07695">
    <property type="entry name" value="7TMR-DISM_7TM"/>
    <property type="match status" value="1"/>
</dbReference>
<dbReference type="PROSITE" id="PS50887">
    <property type="entry name" value="GGDEF"/>
    <property type="match status" value="1"/>
</dbReference>
<dbReference type="InterPro" id="IPR050469">
    <property type="entry name" value="Diguanylate_Cyclase"/>
</dbReference>
<feature type="transmembrane region" description="Helical" evidence="4">
    <location>
        <begin position="226"/>
        <end position="248"/>
    </location>
</feature>
<evidence type="ECO:0000256" key="4">
    <source>
        <dbReference type="SAM" id="Phobius"/>
    </source>
</evidence>
<keyword evidence="4" id="KW-0812">Transmembrane</keyword>
<evidence type="ECO:0000313" key="6">
    <source>
        <dbReference type="EMBL" id="GGD36336.1"/>
    </source>
</evidence>
<dbReference type="GO" id="GO:0005886">
    <property type="term" value="C:plasma membrane"/>
    <property type="evidence" value="ECO:0007669"/>
    <property type="project" value="TreeGrafter"/>
</dbReference>
<dbReference type="GO" id="GO:0043709">
    <property type="term" value="P:cell adhesion involved in single-species biofilm formation"/>
    <property type="evidence" value="ECO:0007669"/>
    <property type="project" value="TreeGrafter"/>
</dbReference>
<evidence type="ECO:0000256" key="3">
    <source>
        <dbReference type="SAM" id="MobiDB-lite"/>
    </source>
</evidence>
<sequence length="570" mass="62242">MLLGAMLVPQTASAAPAVRASCFAATGLVSAVDHPRLPARGDWICDGLGPRGTPPVSWVFFTPDDFASKGLKPSHFVTDIARFDRISLIVMDASGPLRSRSYSMDDVSHFVNGPKFALPLPDMQGSTGLVVAVERPWAPVIASRASLQVQEKPTDALGWSEDAMLVIALLLGMMLTPLLYHGVFHRILREGYVLWQIASATSVVALITIHSGLVHHIVSLGMETTVQLSMMALLVPMVFASGFLLSYLEAEAIPDGLCKLLKTLVIASALTLTFIALPFAFLRPLTAAAFLLIPIPLAAAAMASAGMAIRSGRRIAWAQLLSWAALSMAYTFNALRGFGFATSDGLVDIGFFGAITLHVAVGVFAVLYRVDIMRKERERVNARLDALTNLIDLDPLTGIFNRRAFEQRFVELRSDGFHALAVVDLDHFKRINDKFGHSTGDRVLQEVASVLAGDKDAIGFRMGGEEFVVMMRGSQIQQRAEQLRRAITIRIANEVEGIDGPVTASMGLVESPPGGASSMRQLYSHADRLLYEAKYSGRNRLISERIQIFEPPSRERRMKDRRDADRRAEG</sequence>
<feature type="transmembrane region" description="Helical" evidence="4">
    <location>
        <begin position="320"/>
        <end position="343"/>
    </location>
</feature>
<comment type="catalytic activity">
    <reaction evidence="2">
        <text>2 GTP = 3',3'-c-di-GMP + 2 diphosphate</text>
        <dbReference type="Rhea" id="RHEA:24898"/>
        <dbReference type="ChEBI" id="CHEBI:33019"/>
        <dbReference type="ChEBI" id="CHEBI:37565"/>
        <dbReference type="ChEBI" id="CHEBI:58805"/>
        <dbReference type="EC" id="2.7.7.65"/>
    </reaction>
</comment>
<gene>
    <name evidence="6" type="ORF">GCM10010989_08040</name>
</gene>
<feature type="compositionally biased region" description="Basic and acidic residues" evidence="3">
    <location>
        <begin position="552"/>
        <end position="570"/>
    </location>
</feature>
<keyword evidence="4" id="KW-0472">Membrane</keyword>
<dbReference type="AlphaFoldDB" id="A0A917DGI0"/>
<feature type="region of interest" description="Disordered" evidence="3">
    <location>
        <begin position="551"/>
        <end position="570"/>
    </location>
</feature>
<dbReference type="Proteomes" id="UP000598997">
    <property type="component" value="Unassembled WGS sequence"/>
</dbReference>
<evidence type="ECO:0000256" key="1">
    <source>
        <dbReference type="ARBA" id="ARBA00012528"/>
    </source>
</evidence>
<feature type="domain" description="GGDEF" evidence="5">
    <location>
        <begin position="416"/>
        <end position="546"/>
    </location>
</feature>
<dbReference type="Gene3D" id="3.30.70.270">
    <property type="match status" value="1"/>
</dbReference>
<reference evidence="6 7" key="1">
    <citation type="journal article" date="2014" name="Int. J. Syst. Evol. Microbiol.">
        <title>Complete genome sequence of Corynebacterium casei LMG S-19264T (=DSM 44701T), isolated from a smear-ripened cheese.</title>
        <authorList>
            <consortium name="US DOE Joint Genome Institute (JGI-PGF)"/>
            <person name="Walter F."/>
            <person name="Albersmeier A."/>
            <person name="Kalinowski J."/>
            <person name="Ruckert C."/>
        </authorList>
    </citation>
    <scope>NUCLEOTIDE SEQUENCE [LARGE SCALE GENOMIC DNA]</scope>
    <source>
        <strain evidence="6 7">CGMCC 1.15358</strain>
    </source>
</reference>